<dbReference type="InterPro" id="IPR006311">
    <property type="entry name" value="TAT_signal"/>
</dbReference>
<protein>
    <submittedName>
        <fullName evidence="2">Uncharacterized protein</fullName>
    </submittedName>
</protein>
<keyword evidence="1" id="KW-0732">Signal</keyword>
<dbReference type="PROSITE" id="PS51318">
    <property type="entry name" value="TAT"/>
    <property type="match status" value="1"/>
</dbReference>
<name>Q8RPF4_DESHA</name>
<evidence type="ECO:0000256" key="1">
    <source>
        <dbReference type="SAM" id="SignalP"/>
    </source>
</evidence>
<feature type="signal peptide" evidence="1">
    <location>
        <begin position="1"/>
        <end position="26"/>
    </location>
</feature>
<feature type="chain" id="PRO_5039551891" evidence="1">
    <location>
        <begin position="27"/>
        <end position="152"/>
    </location>
</feature>
<dbReference type="InterPro" id="IPR019546">
    <property type="entry name" value="TAT_signal_bac_arc"/>
</dbReference>
<sequence length="152" mass="16877">MNLDRRSFLKASLVSVAAVAAASAAAAKETFAPLTAEAAEIIAPIRETAEFPYQVDPKYQRLPAEKLAYLRMFDPEENKGPIKFHFDDVSKITGKKDTGKDLPCLTPNLSALKGVRRPLVKQEPFSSPIMTAASYPCAKRKWGGAPWIWPWW</sequence>
<organism evidence="2">
    <name type="scientific">Desulfitobacterium hafniense</name>
    <name type="common">Desulfitobacterium frappieri</name>
    <dbReference type="NCBI Taxonomy" id="49338"/>
    <lineage>
        <taxon>Bacteria</taxon>
        <taxon>Bacillati</taxon>
        <taxon>Bacillota</taxon>
        <taxon>Clostridia</taxon>
        <taxon>Eubacteriales</taxon>
        <taxon>Desulfitobacteriaceae</taxon>
        <taxon>Desulfitobacterium</taxon>
    </lineage>
</organism>
<proteinExistence type="predicted"/>
<dbReference type="AlphaFoldDB" id="Q8RPF4"/>
<reference evidence="2" key="1">
    <citation type="submission" date="2001-07" db="EMBL/GenBank/DDBJ databases">
        <title>Sequence and transcriptional analysis of reductive dehalogenase genes of Desulfitobacterium.</title>
        <authorList>
            <person name="Davis J.K."/>
            <person name="Tiedje J.M."/>
        </authorList>
    </citation>
    <scope>NUCLEOTIDE SEQUENCE</scope>
    <source>
        <strain evidence="2">DCB-2</strain>
    </source>
</reference>
<dbReference type="EMBL" id="AF403185">
    <property type="protein sequence ID" value="AAL87800.1"/>
    <property type="molecule type" value="Genomic_DNA"/>
</dbReference>
<evidence type="ECO:0000313" key="2">
    <source>
        <dbReference type="EMBL" id="AAL87800.1"/>
    </source>
</evidence>
<dbReference type="NCBIfam" id="TIGR01409">
    <property type="entry name" value="TAT_signal_seq"/>
    <property type="match status" value="1"/>
</dbReference>
<accession>Q8RPF4</accession>